<reference evidence="3 4" key="1">
    <citation type="submission" date="2017-02" db="EMBL/GenBank/DDBJ databases">
        <title>The complete genomic sequence of a novel cold adapted crude oil-degrading bacterium Planococcus qaidamina Y42.</title>
        <authorList>
            <person name="Yang R."/>
        </authorList>
    </citation>
    <scope>NUCLEOTIDE SEQUENCE [LARGE SCALE GENOMIC DNA]</scope>
    <source>
        <strain evidence="3 4">Y42</strain>
    </source>
</reference>
<evidence type="ECO:0000313" key="4">
    <source>
        <dbReference type="Proteomes" id="UP000188184"/>
    </source>
</evidence>
<evidence type="ECO:0000256" key="1">
    <source>
        <dbReference type="SAM" id="MobiDB-lite"/>
    </source>
</evidence>
<accession>A0A1Q2L0M1</accession>
<name>A0A1Q2L0M1_9BACL</name>
<dbReference type="RefSeq" id="WP_198038594.1">
    <property type="nucleotide sequence ID" value="NZ_CP019640.1"/>
</dbReference>
<feature type="compositionally biased region" description="Polar residues" evidence="1">
    <location>
        <begin position="217"/>
        <end position="226"/>
    </location>
</feature>
<protein>
    <recommendedName>
        <fullName evidence="2">General stress protein 17M-like domain-containing protein</fullName>
    </recommendedName>
</protein>
<proteinExistence type="predicted"/>
<feature type="domain" description="General stress protein 17M-like" evidence="2">
    <location>
        <begin position="8"/>
        <end position="100"/>
    </location>
</feature>
<organism evidence="3 4">
    <name type="scientific">Planococcus lenghuensis</name>
    <dbReference type="NCBI Taxonomy" id="2213202"/>
    <lineage>
        <taxon>Bacteria</taxon>
        <taxon>Bacillati</taxon>
        <taxon>Bacillota</taxon>
        <taxon>Bacilli</taxon>
        <taxon>Bacillales</taxon>
        <taxon>Caryophanaceae</taxon>
        <taxon>Planococcus</taxon>
    </lineage>
</organism>
<feature type="region of interest" description="Disordered" evidence="1">
    <location>
        <begin position="206"/>
        <end position="226"/>
    </location>
</feature>
<dbReference type="InterPro" id="IPR025889">
    <property type="entry name" value="GSP17M-like_dom"/>
</dbReference>
<dbReference type="EMBL" id="CP019640">
    <property type="protein sequence ID" value="AQQ53963.1"/>
    <property type="molecule type" value="Genomic_DNA"/>
</dbReference>
<sequence length="226" mass="25066">MHVNKELAGIAFSDAEARNWILDLEKKGYRAHDIHVIADDEKKFRSWEQGMGIQVESDHSNSSFADKFKNFLSGRDQADEGLNALHLTDAEREKCREAIRSGGVLLYVEEEAGTAAAAAETGHDRGPVDAVRDGDFKDRSAAGADAPDAHISPSTNQYVNSVDNNYGQQEERFAEGETFIPTGDFMVFPILLKDINHYSFTEGEKPFVQRPRAGMSKTETNSNPEQ</sequence>
<gene>
    <name evidence="3" type="ORF">B0X71_13240</name>
</gene>
<keyword evidence="4" id="KW-1185">Reference proteome</keyword>
<dbReference type="Proteomes" id="UP000188184">
    <property type="component" value="Chromosome"/>
</dbReference>
<dbReference type="KEGG" id="pmar:B0X71_13240"/>
<evidence type="ECO:0000259" key="2">
    <source>
        <dbReference type="Pfam" id="PF11181"/>
    </source>
</evidence>
<feature type="region of interest" description="Disordered" evidence="1">
    <location>
        <begin position="134"/>
        <end position="159"/>
    </location>
</feature>
<dbReference type="Pfam" id="PF11181">
    <property type="entry name" value="YflT"/>
    <property type="match status" value="1"/>
</dbReference>
<dbReference type="AlphaFoldDB" id="A0A1Q2L0M1"/>
<evidence type="ECO:0000313" key="3">
    <source>
        <dbReference type="EMBL" id="AQQ53963.1"/>
    </source>
</evidence>